<dbReference type="AlphaFoldDB" id="A0ABD1L8L1"/>
<gene>
    <name evidence="2" type="ORF">Fmac_028813</name>
</gene>
<accession>A0ABD1L8L1</accession>
<feature type="region of interest" description="Disordered" evidence="1">
    <location>
        <begin position="1"/>
        <end position="39"/>
    </location>
</feature>
<evidence type="ECO:0000313" key="2">
    <source>
        <dbReference type="EMBL" id="KAL2319844.1"/>
    </source>
</evidence>
<dbReference type="Proteomes" id="UP001603857">
    <property type="component" value="Unassembled WGS sequence"/>
</dbReference>
<keyword evidence="3" id="KW-1185">Reference proteome</keyword>
<evidence type="ECO:0000313" key="3">
    <source>
        <dbReference type="Proteomes" id="UP001603857"/>
    </source>
</evidence>
<organism evidence="2 3">
    <name type="scientific">Flemingia macrophylla</name>
    <dbReference type="NCBI Taxonomy" id="520843"/>
    <lineage>
        <taxon>Eukaryota</taxon>
        <taxon>Viridiplantae</taxon>
        <taxon>Streptophyta</taxon>
        <taxon>Embryophyta</taxon>
        <taxon>Tracheophyta</taxon>
        <taxon>Spermatophyta</taxon>
        <taxon>Magnoliopsida</taxon>
        <taxon>eudicotyledons</taxon>
        <taxon>Gunneridae</taxon>
        <taxon>Pentapetalae</taxon>
        <taxon>rosids</taxon>
        <taxon>fabids</taxon>
        <taxon>Fabales</taxon>
        <taxon>Fabaceae</taxon>
        <taxon>Papilionoideae</taxon>
        <taxon>50 kb inversion clade</taxon>
        <taxon>NPAAA clade</taxon>
        <taxon>indigoferoid/millettioid clade</taxon>
        <taxon>Phaseoleae</taxon>
        <taxon>Flemingia</taxon>
    </lineage>
</organism>
<evidence type="ECO:0000256" key="1">
    <source>
        <dbReference type="SAM" id="MobiDB-lite"/>
    </source>
</evidence>
<comment type="caution">
    <text evidence="2">The sequence shown here is derived from an EMBL/GenBank/DDBJ whole genome shotgun (WGS) entry which is preliminary data.</text>
</comment>
<proteinExistence type="predicted"/>
<sequence length="71" mass="7672">MQRNKDPKLKNRRGHDMSGSFASTSGITGKGIPRPSGDNSIRMTLLLSWTSMGTLPPMSGCLKSLSRLHGD</sequence>
<dbReference type="EMBL" id="JBGMDY010000010">
    <property type="protein sequence ID" value="KAL2319844.1"/>
    <property type="molecule type" value="Genomic_DNA"/>
</dbReference>
<reference evidence="2 3" key="1">
    <citation type="submission" date="2024-08" db="EMBL/GenBank/DDBJ databases">
        <title>Insights into the chromosomal genome structure of Flemingia macrophylla.</title>
        <authorList>
            <person name="Ding Y."/>
            <person name="Zhao Y."/>
            <person name="Bi W."/>
            <person name="Wu M."/>
            <person name="Zhao G."/>
            <person name="Gong Y."/>
            <person name="Li W."/>
            <person name="Zhang P."/>
        </authorList>
    </citation>
    <scope>NUCLEOTIDE SEQUENCE [LARGE SCALE GENOMIC DNA]</scope>
    <source>
        <strain evidence="2">DYQJB</strain>
        <tissue evidence="2">Leaf</tissue>
    </source>
</reference>
<protein>
    <submittedName>
        <fullName evidence="2">Uncharacterized protein</fullName>
    </submittedName>
</protein>
<name>A0ABD1L8L1_9FABA</name>